<evidence type="ECO:0000313" key="2">
    <source>
        <dbReference type="EMBL" id="GMI65928.1"/>
    </source>
</evidence>
<dbReference type="CDD" id="cd04051">
    <property type="entry name" value="C2_SRC2_like"/>
    <property type="match status" value="1"/>
</dbReference>
<evidence type="ECO:0000259" key="1">
    <source>
        <dbReference type="PROSITE" id="PS50004"/>
    </source>
</evidence>
<evidence type="ECO:0000313" key="3">
    <source>
        <dbReference type="Proteomes" id="UP001165190"/>
    </source>
</evidence>
<dbReference type="GO" id="GO:0006952">
    <property type="term" value="P:defense response"/>
    <property type="evidence" value="ECO:0007669"/>
    <property type="project" value="InterPro"/>
</dbReference>
<accession>A0A9W7LIC8</accession>
<dbReference type="Proteomes" id="UP001165190">
    <property type="component" value="Unassembled WGS sequence"/>
</dbReference>
<dbReference type="PANTHER" id="PTHR32246:SF169">
    <property type="entry name" value="PROTEIN SRC2-LIKE"/>
    <property type="match status" value="1"/>
</dbReference>
<dbReference type="SUPFAM" id="SSF49562">
    <property type="entry name" value="C2 domain (Calcium/lipid-binding domain, CaLB)"/>
    <property type="match status" value="1"/>
</dbReference>
<dbReference type="AlphaFoldDB" id="A0A9W7LIC8"/>
<dbReference type="SMART" id="SM00239">
    <property type="entry name" value="C2"/>
    <property type="match status" value="1"/>
</dbReference>
<organism evidence="2 3">
    <name type="scientific">Hibiscus trionum</name>
    <name type="common">Flower of an hour</name>
    <dbReference type="NCBI Taxonomy" id="183268"/>
    <lineage>
        <taxon>Eukaryota</taxon>
        <taxon>Viridiplantae</taxon>
        <taxon>Streptophyta</taxon>
        <taxon>Embryophyta</taxon>
        <taxon>Tracheophyta</taxon>
        <taxon>Spermatophyta</taxon>
        <taxon>Magnoliopsida</taxon>
        <taxon>eudicotyledons</taxon>
        <taxon>Gunneridae</taxon>
        <taxon>Pentapetalae</taxon>
        <taxon>rosids</taxon>
        <taxon>malvids</taxon>
        <taxon>Malvales</taxon>
        <taxon>Malvaceae</taxon>
        <taxon>Malvoideae</taxon>
        <taxon>Hibiscus</taxon>
    </lineage>
</organism>
<dbReference type="EMBL" id="BSYR01000003">
    <property type="protein sequence ID" value="GMI65928.1"/>
    <property type="molecule type" value="Genomic_DNA"/>
</dbReference>
<dbReference type="Pfam" id="PF00168">
    <property type="entry name" value="C2"/>
    <property type="match status" value="1"/>
</dbReference>
<feature type="domain" description="C2" evidence="1">
    <location>
        <begin position="1"/>
        <end position="116"/>
    </location>
</feature>
<dbReference type="OrthoDB" id="1068731at2759"/>
<sequence length="307" mass="34145">MESSSGFLQLTLISCKSLRAFNFFQKLSVYALVSIAIDGDRKLSQRTPTDREGDGDPEWNHTIRFELHDHLFRESDKYFLHFHLYHEGAMFGDKFIGEVVVPLVDLIQESNGAFRFVTYQVRTRDGKSNGELNFSFQVKIGMDQGLKMESPASMITGYPLLLPHPHHSPEPEPEAQFCSSEVGNGSPRVQYPRLDLQDMLVQGPQLHSSSYGKQDLNPIQESNYFLPQNGYYQLPTPPPPPPAAMGQGGPYFYCYPPPPPGSDTWGPAPYAAHGGSQLGSVDGALETWSNGWAGVRGNYHSSSGNSW</sequence>
<dbReference type="PROSITE" id="PS50004">
    <property type="entry name" value="C2"/>
    <property type="match status" value="1"/>
</dbReference>
<dbReference type="InterPro" id="IPR035892">
    <property type="entry name" value="C2_domain_sf"/>
</dbReference>
<protein>
    <recommendedName>
        <fullName evidence="1">C2 domain-containing protein</fullName>
    </recommendedName>
</protein>
<dbReference type="Gene3D" id="2.60.40.150">
    <property type="entry name" value="C2 domain"/>
    <property type="match status" value="1"/>
</dbReference>
<proteinExistence type="predicted"/>
<comment type="caution">
    <text evidence="2">The sequence shown here is derived from an EMBL/GenBank/DDBJ whole genome shotgun (WGS) entry which is preliminary data.</text>
</comment>
<dbReference type="InterPro" id="IPR044750">
    <property type="entry name" value="C2_SRC2/BAP"/>
</dbReference>
<name>A0A9W7LIC8_HIBTR</name>
<dbReference type="PANTHER" id="PTHR32246">
    <property type="entry name" value="INGRESSION PROTEIN FIC1"/>
    <property type="match status" value="1"/>
</dbReference>
<reference evidence="2" key="1">
    <citation type="submission" date="2023-05" db="EMBL/GenBank/DDBJ databases">
        <title>Genome and transcriptome analyses reveal genes involved in the formation of fine ridges on petal epidermal cells in Hibiscus trionum.</title>
        <authorList>
            <person name="Koshimizu S."/>
            <person name="Masuda S."/>
            <person name="Ishii T."/>
            <person name="Shirasu K."/>
            <person name="Hoshino A."/>
            <person name="Arita M."/>
        </authorList>
    </citation>
    <scope>NUCLEOTIDE SEQUENCE</scope>
    <source>
        <strain evidence="2">Hamamatsu line</strain>
    </source>
</reference>
<keyword evidence="3" id="KW-1185">Reference proteome</keyword>
<dbReference type="InterPro" id="IPR000008">
    <property type="entry name" value="C2_dom"/>
</dbReference>
<gene>
    <name evidence="2" type="ORF">HRI_000262100</name>
</gene>